<dbReference type="RefSeq" id="XP_001592258.1">
    <property type="nucleotide sequence ID" value="XM_001592208.1"/>
</dbReference>
<dbReference type="GeneID" id="5488627"/>
<proteinExistence type="predicted"/>
<evidence type="ECO:0000313" key="1">
    <source>
        <dbReference type="EMBL" id="EDO04016.1"/>
    </source>
</evidence>
<dbReference type="EMBL" id="CH476628">
    <property type="protein sequence ID" value="EDO04016.1"/>
    <property type="molecule type" value="Genomic_DNA"/>
</dbReference>
<accession>A7EMF0</accession>
<sequence>MVIGKLKITIFGVKGWPILEVAEKWGARLIAPFTTTASARNGRNGRNEVEEKEKERYKMIGIDRPFELESGLDHAVLKRYEMNGCWMSGWAVVNSLGVTYFLNIELFTATNFDINPIVLSWRRTDSEDVMSAR</sequence>
<dbReference type="Proteomes" id="UP000001312">
    <property type="component" value="Unassembled WGS sequence"/>
</dbReference>
<reference evidence="2" key="1">
    <citation type="journal article" date="2011" name="PLoS Genet.">
        <title>Genomic analysis of the necrotrophic fungal pathogens Sclerotinia sclerotiorum and Botrytis cinerea.</title>
        <authorList>
            <person name="Amselem J."/>
            <person name="Cuomo C.A."/>
            <person name="van Kan J.A."/>
            <person name="Viaud M."/>
            <person name="Benito E.P."/>
            <person name="Couloux A."/>
            <person name="Coutinho P.M."/>
            <person name="de Vries R.P."/>
            <person name="Dyer P.S."/>
            <person name="Fillinger S."/>
            <person name="Fournier E."/>
            <person name="Gout L."/>
            <person name="Hahn M."/>
            <person name="Kohn L."/>
            <person name="Lapalu N."/>
            <person name="Plummer K.M."/>
            <person name="Pradier J.M."/>
            <person name="Quevillon E."/>
            <person name="Sharon A."/>
            <person name="Simon A."/>
            <person name="ten Have A."/>
            <person name="Tudzynski B."/>
            <person name="Tudzynski P."/>
            <person name="Wincker P."/>
            <person name="Andrew M."/>
            <person name="Anthouard V."/>
            <person name="Beever R.E."/>
            <person name="Beffa R."/>
            <person name="Benoit I."/>
            <person name="Bouzid O."/>
            <person name="Brault B."/>
            <person name="Chen Z."/>
            <person name="Choquer M."/>
            <person name="Collemare J."/>
            <person name="Cotton P."/>
            <person name="Danchin E.G."/>
            <person name="Da Silva C."/>
            <person name="Gautier A."/>
            <person name="Giraud C."/>
            <person name="Giraud T."/>
            <person name="Gonzalez C."/>
            <person name="Grossetete S."/>
            <person name="Guldener U."/>
            <person name="Henrissat B."/>
            <person name="Howlett B.J."/>
            <person name="Kodira C."/>
            <person name="Kretschmer M."/>
            <person name="Lappartient A."/>
            <person name="Leroch M."/>
            <person name="Levis C."/>
            <person name="Mauceli E."/>
            <person name="Neuveglise C."/>
            <person name="Oeser B."/>
            <person name="Pearson M."/>
            <person name="Poulain J."/>
            <person name="Poussereau N."/>
            <person name="Quesneville H."/>
            <person name="Rascle C."/>
            <person name="Schumacher J."/>
            <person name="Segurens B."/>
            <person name="Sexton A."/>
            <person name="Silva E."/>
            <person name="Sirven C."/>
            <person name="Soanes D.M."/>
            <person name="Talbot N.J."/>
            <person name="Templeton M."/>
            <person name="Yandava C."/>
            <person name="Yarden O."/>
            <person name="Zeng Q."/>
            <person name="Rollins J.A."/>
            <person name="Lebrun M.H."/>
            <person name="Dickman M."/>
        </authorList>
    </citation>
    <scope>NUCLEOTIDE SEQUENCE [LARGE SCALE GENOMIC DNA]</scope>
    <source>
        <strain evidence="2">ATCC 18683 / 1980 / Ss-1</strain>
    </source>
</reference>
<keyword evidence="2" id="KW-1185">Reference proteome</keyword>
<name>A7EMF0_SCLS1</name>
<dbReference type="KEGG" id="ssl:SS1G_06498"/>
<evidence type="ECO:0000313" key="2">
    <source>
        <dbReference type="Proteomes" id="UP000001312"/>
    </source>
</evidence>
<protein>
    <submittedName>
        <fullName evidence="1">Uncharacterized protein</fullName>
    </submittedName>
</protein>
<dbReference type="InParanoid" id="A7EMF0"/>
<organism evidence="1 2">
    <name type="scientific">Sclerotinia sclerotiorum (strain ATCC 18683 / 1980 / Ss-1)</name>
    <name type="common">White mold</name>
    <name type="synonym">Whetzelinia sclerotiorum</name>
    <dbReference type="NCBI Taxonomy" id="665079"/>
    <lineage>
        <taxon>Eukaryota</taxon>
        <taxon>Fungi</taxon>
        <taxon>Dikarya</taxon>
        <taxon>Ascomycota</taxon>
        <taxon>Pezizomycotina</taxon>
        <taxon>Leotiomycetes</taxon>
        <taxon>Helotiales</taxon>
        <taxon>Sclerotiniaceae</taxon>
        <taxon>Sclerotinia</taxon>
    </lineage>
</organism>
<gene>
    <name evidence="1" type="ORF">SS1G_06498</name>
</gene>
<dbReference type="AlphaFoldDB" id="A7EMF0"/>